<name>A0A183EKV0_9BILA</name>
<proteinExistence type="predicted"/>
<reference evidence="1" key="1">
    <citation type="submission" date="2016-06" db="UniProtKB">
        <authorList>
            <consortium name="WormBaseParasite"/>
        </authorList>
    </citation>
    <scope>IDENTIFICATION</scope>
</reference>
<organism evidence="1">
    <name type="scientific">Gongylonema pulchrum</name>
    <dbReference type="NCBI Taxonomy" id="637853"/>
    <lineage>
        <taxon>Eukaryota</taxon>
        <taxon>Metazoa</taxon>
        <taxon>Ecdysozoa</taxon>
        <taxon>Nematoda</taxon>
        <taxon>Chromadorea</taxon>
        <taxon>Rhabditida</taxon>
        <taxon>Spirurina</taxon>
        <taxon>Spiruromorpha</taxon>
        <taxon>Spiruroidea</taxon>
        <taxon>Gongylonematidae</taxon>
        <taxon>Gongylonema</taxon>
    </lineage>
</organism>
<dbReference type="AlphaFoldDB" id="A0A183EKV0"/>
<dbReference type="WBParaSite" id="GPUH_0002161801-mRNA-1">
    <property type="protein sequence ID" value="GPUH_0002161801-mRNA-1"/>
    <property type="gene ID" value="GPUH_0002161801"/>
</dbReference>
<protein>
    <submittedName>
        <fullName evidence="1">TPR_REGION domain-containing protein</fullName>
    </submittedName>
</protein>
<sequence>LLMNSHRFEDAAKSIFALCPGITAIDDDDKFAMQIKYTNASYTVKPFPPERVRRFVIGESLPNVLLIRLIICFIRLGRKNLAPQLYLDVARAYHSIDCIAHAQKYMEHLLDRAHFANNAEAWYLYGLFLGPSHVDARINYSTMQQRLGLFNEAFETLRDYVLDAGSTLPYGNHLLYLNWGVRQTHITYVKCNTYLVISTP</sequence>
<evidence type="ECO:0000313" key="1">
    <source>
        <dbReference type="WBParaSite" id="GPUH_0002161801-mRNA-1"/>
    </source>
</evidence>
<accession>A0A183EKV0</accession>